<protein>
    <recommendedName>
        <fullName evidence="4">Protein-L-isoaspartate O-methyltransferase</fullName>
        <ecNumber evidence="3">2.1.1.77</ecNumber>
    </recommendedName>
    <alternativeName>
        <fullName evidence="11">L-isoaspartyl protein carboxyl methyltransferase</fullName>
    </alternativeName>
    <alternativeName>
        <fullName evidence="9">Protein L-isoaspartyl methyltransferase</fullName>
    </alternativeName>
    <alternativeName>
        <fullName evidence="10">Protein-beta-aspartate methyltransferase</fullName>
    </alternativeName>
</protein>
<dbReference type="SUPFAM" id="SSF53335">
    <property type="entry name" value="S-adenosyl-L-methionine-dependent methyltransferases"/>
    <property type="match status" value="1"/>
</dbReference>
<keyword evidence="7 12" id="KW-0808">Transferase</keyword>
<evidence type="ECO:0000256" key="8">
    <source>
        <dbReference type="ARBA" id="ARBA00022691"/>
    </source>
</evidence>
<dbReference type="EMBL" id="MDET01000004">
    <property type="protein sequence ID" value="OQM76914.1"/>
    <property type="molecule type" value="Genomic_DNA"/>
</dbReference>
<dbReference type="OrthoDB" id="9807766at2"/>
<keyword evidence="5" id="KW-0963">Cytoplasm</keyword>
<keyword evidence="6 12" id="KW-0489">Methyltransferase</keyword>
<evidence type="ECO:0000256" key="10">
    <source>
        <dbReference type="ARBA" id="ARBA00031323"/>
    </source>
</evidence>
<accession>A0A1V8RUW9</accession>
<sequence length="277" mass="29418">MSTPAEARRAYAKHLAALVGLPDPRIDEAFATVPREAFLGPGPWTLIEDGGFVATPDADPIHIYRNVLVVLEAEKGINNGEPLLHAMWMARIAPQPGETVIHIGAGSGYYTALLSLLVTPGGHVAAYEINAGLAARARANLHSYASVSVIHGDATTAALPRADIVYVNAGVTAPPPGWLEVLKPGGRLIFPWRPAERVGLAVAVTRTAYGYACDPFMPSWFIACIGASATTAANLIPSPEQAARSRSIWLACERPPDDTATAIFPDLWFSDCPIPHS</sequence>
<dbReference type="PANTHER" id="PTHR11579:SF0">
    <property type="entry name" value="PROTEIN-L-ISOASPARTATE(D-ASPARTATE) O-METHYLTRANSFERASE"/>
    <property type="match status" value="1"/>
</dbReference>
<dbReference type="PANTHER" id="PTHR11579">
    <property type="entry name" value="PROTEIN-L-ISOASPARTATE O-METHYLTRANSFERASE"/>
    <property type="match status" value="1"/>
</dbReference>
<evidence type="ECO:0000256" key="3">
    <source>
        <dbReference type="ARBA" id="ARBA00011890"/>
    </source>
</evidence>
<name>A0A1V8RUW9_9HYPH</name>
<reference evidence="12 13" key="1">
    <citation type="journal article" date="2016" name="Int. J. Syst. Evol. Microbiol.">
        <title>Pseudaminobacter manganicus sp. nov., isolated from sludge of a manganese mine.</title>
        <authorList>
            <person name="Li J."/>
            <person name="Huang J."/>
            <person name="Liao S."/>
            <person name="Wang G."/>
        </authorList>
    </citation>
    <scope>NUCLEOTIDE SEQUENCE [LARGE SCALE GENOMIC DNA]</scope>
    <source>
        <strain evidence="12 13">JH-7</strain>
    </source>
</reference>
<dbReference type="Gene3D" id="3.40.50.150">
    <property type="entry name" value="Vaccinia Virus protein VP39"/>
    <property type="match status" value="1"/>
</dbReference>
<evidence type="ECO:0000313" key="12">
    <source>
        <dbReference type="EMBL" id="OQM76914.1"/>
    </source>
</evidence>
<dbReference type="RefSeq" id="WP_080918335.1">
    <property type="nucleotide sequence ID" value="NZ_MDET01000004.1"/>
</dbReference>
<evidence type="ECO:0000256" key="11">
    <source>
        <dbReference type="ARBA" id="ARBA00031350"/>
    </source>
</evidence>
<dbReference type="CDD" id="cd02440">
    <property type="entry name" value="AdoMet_MTases"/>
    <property type="match status" value="1"/>
</dbReference>
<evidence type="ECO:0000256" key="2">
    <source>
        <dbReference type="ARBA" id="ARBA00005369"/>
    </source>
</evidence>
<comment type="caution">
    <text evidence="12">The sequence shown here is derived from an EMBL/GenBank/DDBJ whole genome shotgun (WGS) entry which is preliminary data.</text>
</comment>
<evidence type="ECO:0000256" key="4">
    <source>
        <dbReference type="ARBA" id="ARBA00013346"/>
    </source>
</evidence>
<organism evidence="12 13">
    <name type="scientific">Manganibacter manganicus</name>
    <dbReference type="NCBI Taxonomy" id="1873176"/>
    <lineage>
        <taxon>Bacteria</taxon>
        <taxon>Pseudomonadati</taxon>
        <taxon>Pseudomonadota</taxon>
        <taxon>Alphaproteobacteria</taxon>
        <taxon>Hyphomicrobiales</taxon>
        <taxon>Phyllobacteriaceae</taxon>
        <taxon>Manganibacter</taxon>
    </lineage>
</organism>
<evidence type="ECO:0000256" key="7">
    <source>
        <dbReference type="ARBA" id="ARBA00022679"/>
    </source>
</evidence>
<dbReference type="Proteomes" id="UP000191905">
    <property type="component" value="Unassembled WGS sequence"/>
</dbReference>
<evidence type="ECO:0000256" key="9">
    <source>
        <dbReference type="ARBA" id="ARBA00030757"/>
    </source>
</evidence>
<dbReference type="GO" id="GO:0005737">
    <property type="term" value="C:cytoplasm"/>
    <property type="evidence" value="ECO:0007669"/>
    <property type="project" value="UniProtKB-SubCell"/>
</dbReference>
<keyword evidence="8" id="KW-0949">S-adenosyl-L-methionine</keyword>
<dbReference type="InterPro" id="IPR029063">
    <property type="entry name" value="SAM-dependent_MTases_sf"/>
</dbReference>
<evidence type="ECO:0000256" key="5">
    <source>
        <dbReference type="ARBA" id="ARBA00022490"/>
    </source>
</evidence>
<dbReference type="EC" id="2.1.1.77" evidence="3"/>
<dbReference type="Pfam" id="PF01135">
    <property type="entry name" value="PCMT"/>
    <property type="match status" value="1"/>
</dbReference>
<evidence type="ECO:0000256" key="6">
    <source>
        <dbReference type="ARBA" id="ARBA00022603"/>
    </source>
</evidence>
<evidence type="ECO:0000313" key="13">
    <source>
        <dbReference type="Proteomes" id="UP000191905"/>
    </source>
</evidence>
<evidence type="ECO:0000256" key="1">
    <source>
        <dbReference type="ARBA" id="ARBA00004496"/>
    </source>
</evidence>
<dbReference type="GO" id="GO:0032259">
    <property type="term" value="P:methylation"/>
    <property type="evidence" value="ECO:0007669"/>
    <property type="project" value="UniProtKB-KW"/>
</dbReference>
<comment type="similarity">
    <text evidence="2">Belongs to the methyltransferase superfamily. L-isoaspartyl/D-aspartyl protein methyltransferase family.</text>
</comment>
<keyword evidence="13" id="KW-1185">Reference proteome</keyword>
<proteinExistence type="inferred from homology"/>
<dbReference type="InterPro" id="IPR000682">
    <property type="entry name" value="PCMT"/>
</dbReference>
<gene>
    <name evidence="12" type="ORF">BFN67_12040</name>
</gene>
<comment type="subcellular location">
    <subcellularLocation>
        <location evidence="1">Cytoplasm</location>
    </subcellularLocation>
</comment>
<dbReference type="GO" id="GO:0004719">
    <property type="term" value="F:protein-L-isoaspartate (D-aspartate) O-methyltransferase activity"/>
    <property type="evidence" value="ECO:0007669"/>
    <property type="project" value="UniProtKB-EC"/>
</dbReference>
<dbReference type="AlphaFoldDB" id="A0A1V8RUW9"/>
<dbReference type="STRING" id="1873176.BFN67_12040"/>